<proteinExistence type="predicted"/>
<organism evidence="1 2">
    <name type="scientific">Trifolium subterraneum</name>
    <name type="common">Subterranean clover</name>
    <dbReference type="NCBI Taxonomy" id="3900"/>
    <lineage>
        <taxon>Eukaryota</taxon>
        <taxon>Viridiplantae</taxon>
        <taxon>Streptophyta</taxon>
        <taxon>Embryophyta</taxon>
        <taxon>Tracheophyta</taxon>
        <taxon>Spermatophyta</taxon>
        <taxon>Magnoliopsida</taxon>
        <taxon>eudicotyledons</taxon>
        <taxon>Gunneridae</taxon>
        <taxon>Pentapetalae</taxon>
        <taxon>rosids</taxon>
        <taxon>fabids</taxon>
        <taxon>Fabales</taxon>
        <taxon>Fabaceae</taxon>
        <taxon>Papilionoideae</taxon>
        <taxon>50 kb inversion clade</taxon>
        <taxon>NPAAA clade</taxon>
        <taxon>Hologalegina</taxon>
        <taxon>IRL clade</taxon>
        <taxon>Trifolieae</taxon>
        <taxon>Trifolium</taxon>
    </lineage>
</organism>
<sequence>MRQRAYLSRDLSIFSYCNTVSYFTHSYFWTTSYISYYYLEHLEFGKSTCIQEMEGRYRGANWCSICLYSNIELIFVMDLSWQKKGYII</sequence>
<dbReference type="Proteomes" id="UP000242715">
    <property type="component" value="Unassembled WGS sequence"/>
</dbReference>
<keyword evidence="2" id="KW-1185">Reference proteome</keyword>
<evidence type="ECO:0000313" key="1">
    <source>
        <dbReference type="EMBL" id="GAU21970.1"/>
    </source>
</evidence>
<name>A0A2Z6MFD4_TRISU</name>
<accession>A0A2Z6MFD4</accession>
<protein>
    <submittedName>
        <fullName evidence="1">Uncharacterized protein</fullName>
    </submittedName>
</protein>
<dbReference type="EMBL" id="DF973240">
    <property type="protein sequence ID" value="GAU21970.1"/>
    <property type="molecule type" value="Genomic_DNA"/>
</dbReference>
<evidence type="ECO:0000313" key="2">
    <source>
        <dbReference type="Proteomes" id="UP000242715"/>
    </source>
</evidence>
<dbReference type="AlphaFoldDB" id="A0A2Z6MFD4"/>
<gene>
    <name evidence="1" type="ORF">TSUD_111100</name>
</gene>
<reference evidence="2" key="1">
    <citation type="journal article" date="2017" name="Front. Plant Sci.">
        <title>Climate Clever Clovers: New Paradigm to Reduce the Environmental Footprint of Ruminants by Breeding Low Methanogenic Forages Utilizing Haplotype Variation.</title>
        <authorList>
            <person name="Kaur P."/>
            <person name="Appels R."/>
            <person name="Bayer P.E."/>
            <person name="Keeble-Gagnere G."/>
            <person name="Wang J."/>
            <person name="Hirakawa H."/>
            <person name="Shirasawa K."/>
            <person name="Vercoe P."/>
            <person name="Stefanova K."/>
            <person name="Durmic Z."/>
            <person name="Nichols P."/>
            <person name="Revell C."/>
            <person name="Isobe S.N."/>
            <person name="Edwards D."/>
            <person name="Erskine W."/>
        </authorList>
    </citation>
    <scope>NUCLEOTIDE SEQUENCE [LARGE SCALE GENOMIC DNA]</scope>
    <source>
        <strain evidence="2">cv. Daliak</strain>
    </source>
</reference>